<dbReference type="GO" id="GO:0003723">
    <property type="term" value="F:RNA binding"/>
    <property type="evidence" value="ECO:0007669"/>
    <property type="project" value="InterPro"/>
</dbReference>
<dbReference type="InterPro" id="IPR015943">
    <property type="entry name" value="WD40/YVTN_repeat-like_dom_sf"/>
</dbReference>
<keyword evidence="6" id="KW-0804">Transcription</keyword>
<keyword evidence="3" id="KW-0698">rRNA processing</keyword>
<keyword evidence="4 8" id="KW-0853">WD repeat</keyword>
<dbReference type="Proteomes" id="UP000224634">
    <property type="component" value="Unassembled WGS sequence"/>
</dbReference>
<evidence type="ECO:0000256" key="9">
    <source>
        <dbReference type="SAM" id="MobiDB-lite"/>
    </source>
</evidence>
<gene>
    <name evidence="10" type="ORF">AJ80_04046</name>
</gene>
<dbReference type="InterPro" id="IPR053826">
    <property type="entry name" value="WDR75"/>
</dbReference>
<sequence>MAKPTEKRALASEDQKKSPDQKRTKRRKVAPDATPNKTSVSSDTPSKIGKENKLAKIASSPAVKGSSDNKKKTQKTGGEVSKKSRPASSPAWSLSRSAGGRFNDVDPIFTLDDKHLIITTDNTVQVLSLATSSVVRTLQNPGSNRITACSLSIADPEHVYTAARSGLICKWNWTTGERLEAWKTGRSTFGIDVCSSDAQDTATSTGDIIFSVCEVEKHQREILVNIKVGGQWKTKVILTTATRLDSLKVTVGGRIIVCTAGDQLVVGQVAQSDSGSLNALYTWHEIALPVSVTCFDIRQAVSAQKASAASAKSQVLDLILGEQGGSILVCTDFLNSILRRQSTNDVGTALVSSRLHWHRNRVNSVKWSKDGNYIISGGTESVMVHWQLDTGRKQFLPHLPSHVCSIVVSPAGNAYALRLADNSAIVLSTLELKPTAHVTGLQLHSITDLLTQKPSSQETKPKASKTDPPPSLSALLHPVLPDRLLLAAPSSPANQSLGASFLQTFDVRANQNISRQALARTNVSVLNAGPSGVPLTSPEVKHMQISFDGEWLATVDEWYQYPQDTAVLNPSSIADRSASANSEIFLKFWRWNESSTEWELLTRINAPHFKTPFGSTQVLDVVANPEGLGFATVGSDATVRFWTQGFRYRNEQKMRNSKKQALQTWSCTRTVTLENIAPVESLSAHRARLAFSKDGSVLAACWTGYDQSKAVYLVDSQSGEICHTREGLYSGTIQGVGFLERYLVVLSEQLVVWDTVADSIKFSMLLRDKSQPRPSRTFPTLLALDTKTQTFAVTFPGSTKPKQYHSYVAVFDPANPKPLFQSRLDIPCRALLSDIRSGGFLLIDTGAHYRRISSGTVAPALAASAEVTTSLRTGLNDIFGGRSLLPSSRQDVVAGAESGSREKGSLSDVFDVGPSFAMPAIDVLFQDVVDHFGTTMKA</sequence>
<dbReference type="Pfam" id="PF23869">
    <property type="entry name" value="Beta-prop_WDR75_1st"/>
    <property type="match status" value="1"/>
</dbReference>
<evidence type="ECO:0000256" key="8">
    <source>
        <dbReference type="PROSITE-ProRule" id="PRU00221"/>
    </source>
</evidence>
<dbReference type="InterPro" id="IPR036322">
    <property type="entry name" value="WD40_repeat_dom_sf"/>
</dbReference>
<dbReference type="GO" id="GO:0045943">
    <property type="term" value="P:positive regulation of transcription by RNA polymerase I"/>
    <property type="evidence" value="ECO:0007669"/>
    <property type="project" value="InterPro"/>
</dbReference>
<dbReference type="GO" id="GO:0032040">
    <property type="term" value="C:small-subunit processome"/>
    <property type="evidence" value="ECO:0007669"/>
    <property type="project" value="InterPro"/>
</dbReference>
<dbReference type="SMART" id="SM00320">
    <property type="entry name" value="WD40"/>
    <property type="match status" value="4"/>
</dbReference>
<feature type="compositionally biased region" description="Basic and acidic residues" evidence="9">
    <location>
        <begin position="1"/>
        <end position="22"/>
    </location>
</feature>
<keyword evidence="7" id="KW-0539">Nucleus</keyword>
<dbReference type="PROSITE" id="PS50294">
    <property type="entry name" value="WD_REPEATS_REGION"/>
    <property type="match status" value="1"/>
</dbReference>
<evidence type="ECO:0000313" key="11">
    <source>
        <dbReference type="Proteomes" id="UP000224634"/>
    </source>
</evidence>
<comment type="subcellular location">
    <subcellularLocation>
        <location evidence="1">Nucleus</location>
        <location evidence="1">Nucleolus</location>
    </subcellularLocation>
</comment>
<feature type="region of interest" description="Disordered" evidence="9">
    <location>
        <begin position="449"/>
        <end position="473"/>
    </location>
</feature>
<dbReference type="AlphaFoldDB" id="A0A2B7YE30"/>
<dbReference type="PROSITE" id="PS50082">
    <property type="entry name" value="WD_REPEATS_2"/>
    <property type="match status" value="1"/>
</dbReference>
<accession>A0A2B7YE30</accession>
<dbReference type="EMBL" id="PDNA01000049">
    <property type="protein sequence ID" value="PGH19293.1"/>
    <property type="molecule type" value="Genomic_DNA"/>
</dbReference>
<dbReference type="InterPro" id="IPR001680">
    <property type="entry name" value="WD40_rpt"/>
</dbReference>
<organism evidence="10 11">
    <name type="scientific">Polytolypa hystricis (strain UAMH7299)</name>
    <dbReference type="NCBI Taxonomy" id="1447883"/>
    <lineage>
        <taxon>Eukaryota</taxon>
        <taxon>Fungi</taxon>
        <taxon>Dikarya</taxon>
        <taxon>Ascomycota</taxon>
        <taxon>Pezizomycotina</taxon>
        <taxon>Eurotiomycetes</taxon>
        <taxon>Eurotiomycetidae</taxon>
        <taxon>Onygenales</taxon>
        <taxon>Onygenales incertae sedis</taxon>
        <taxon>Polytolypa</taxon>
    </lineage>
</organism>
<dbReference type="PANTHER" id="PTHR44215">
    <property type="entry name" value="WD REPEAT-CONTAINING PROTEIN 75"/>
    <property type="match status" value="1"/>
</dbReference>
<feature type="compositionally biased region" description="Polar residues" evidence="9">
    <location>
        <begin position="86"/>
        <end position="96"/>
    </location>
</feature>
<dbReference type="GO" id="GO:0006364">
    <property type="term" value="P:rRNA processing"/>
    <property type="evidence" value="ECO:0007669"/>
    <property type="project" value="UniProtKB-KW"/>
</dbReference>
<evidence type="ECO:0000313" key="10">
    <source>
        <dbReference type="EMBL" id="PGH19293.1"/>
    </source>
</evidence>
<evidence type="ECO:0000256" key="4">
    <source>
        <dbReference type="ARBA" id="ARBA00022574"/>
    </source>
</evidence>
<evidence type="ECO:0000256" key="1">
    <source>
        <dbReference type="ARBA" id="ARBA00004604"/>
    </source>
</evidence>
<reference evidence="10 11" key="1">
    <citation type="submission" date="2017-10" db="EMBL/GenBank/DDBJ databases">
        <title>Comparative genomics in systemic dimorphic fungi from Ajellomycetaceae.</title>
        <authorList>
            <person name="Munoz J.F."/>
            <person name="Mcewen J.G."/>
            <person name="Clay O.K."/>
            <person name="Cuomo C.A."/>
        </authorList>
    </citation>
    <scope>NUCLEOTIDE SEQUENCE [LARGE SCALE GENOMIC DNA]</scope>
    <source>
        <strain evidence="10 11">UAMH7299</strain>
    </source>
</reference>
<evidence type="ECO:0000256" key="7">
    <source>
        <dbReference type="ARBA" id="ARBA00023242"/>
    </source>
</evidence>
<dbReference type="Gene3D" id="2.130.10.10">
    <property type="entry name" value="YVTN repeat-like/Quinoprotein amine dehydrogenase"/>
    <property type="match status" value="3"/>
</dbReference>
<evidence type="ECO:0000256" key="2">
    <source>
        <dbReference type="ARBA" id="ARBA00022517"/>
    </source>
</evidence>
<keyword evidence="2" id="KW-0690">Ribosome biogenesis</keyword>
<dbReference type="InterPro" id="IPR011047">
    <property type="entry name" value="Quinoprotein_ADH-like_sf"/>
</dbReference>
<evidence type="ECO:0000256" key="5">
    <source>
        <dbReference type="ARBA" id="ARBA00022737"/>
    </source>
</evidence>
<keyword evidence="11" id="KW-1185">Reference proteome</keyword>
<feature type="compositionally biased region" description="Polar residues" evidence="9">
    <location>
        <begin position="35"/>
        <end position="45"/>
    </location>
</feature>
<feature type="repeat" description="WD" evidence="8">
    <location>
        <begin position="355"/>
        <end position="396"/>
    </location>
</feature>
<dbReference type="SUPFAM" id="SSF50978">
    <property type="entry name" value="WD40 repeat-like"/>
    <property type="match status" value="1"/>
</dbReference>
<dbReference type="STRING" id="1447883.A0A2B7YE30"/>
<evidence type="ECO:0000256" key="6">
    <source>
        <dbReference type="ARBA" id="ARBA00023163"/>
    </source>
</evidence>
<protein>
    <submittedName>
        <fullName evidence="10">Uncharacterized protein</fullName>
    </submittedName>
</protein>
<dbReference type="SUPFAM" id="SSF50998">
    <property type="entry name" value="Quinoprotein alcohol dehydrogenase-like"/>
    <property type="match status" value="1"/>
</dbReference>
<comment type="caution">
    <text evidence="10">The sequence shown here is derived from an EMBL/GenBank/DDBJ whole genome shotgun (WGS) entry which is preliminary data.</text>
</comment>
<keyword evidence="5" id="KW-0677">Repeat</keyword>
<feature type="region of interest" description="Disordered" evidence="9">
    <location>
        <begin position="1"/>
        <end position="97"/>
    </location>
</feature>
<dbReference type="PANTHER" id="PTHR44215:SF1">
    <property type="entry name" value="WD REPEAT-CONTAINING PROTEIN 75"/>
    <property type="match status" value="1"/>
</dbReference>
<dbReference type="GO" id="GO:2000234">
    <property type="term" value="P:positive regulation of rRNA processing"/>
    <property type="evidence" value="ECO:0007669"/>
    <property type="project" value="TreeGrafter"/>
</dbReference>
<dbReference type="OrthoDB" id="4096at2759"/>
<evidence type="ECO:0000256" key="3">
    <source>
        <dbReference type="ARBA" id="ARBA00022552"/>
    </source>
</evidence>
<proteinExistence type="predicted"/>
<feature type="compositionally biased region" description="Polar residues" evidence="9">
    <location>
        <begin position="449"/>
        <end position="458"/>
    </location>
</feature>
<name>A0A2B7YE30_POLH7</name>